<dbReference type="KEGG" id="str:Sterm_4183"/>
<dbReference type="InterPro" id="IPR011250">
    <property type="entry name" value="OMP/PagP_B-barrel"/>
</dbReference>
<feature type="domain" description="Outer membrane protein beta-barrel" evidence="2">
    <location>
        <begin position="9"/>
        <end position="221"/>
    </location>
</feature>
<keyword evidence="3" id="KW-0614">Plasmid</keyword>
<evidence type="ECO:0000313" key="4">
    <source>
        <dbReference type="Proteomes" id="UP000000845"/>
    </source>
</evidence>
<dbReference type="InterPro" id="IPR027385">
    <property type="entry name" value="Beta-barrel_OMP"/>
</dbReference>
<gene>
    <name evidence="3" type="ORF">Sterm_4183</name>
</gene>
<dbReference type="RefSeq" id="WP_012863589.1">
    <property type="nucleotide sequence ID" value="NC_013518.1"/>
</dbReference>
<dbReference type="Gene3D" id="2.40.160.20">
    <property type="match status" value="1"/>
</dbReference>
<dbReference type="AlphaFoldDB" id="D1AS27"/>
<dbReference type="EMBL" id="CP001740">
    <property type="protein sequence ID" value="ACZ11014.1"/>
    <property type="molecule type" value="Genomic_DNA"/>
</dbReference>
<protein>
    <recommendedName>
        <fullName evidence="2">Outer membrane protein beta-barrel domain-containing protein</fullName>
    </recommendedName>
</protein>
<dbReference type="SUPFAM" id="SSF56925">
    <property type="entry name" value="OMPA-like"/>
    <property type="match status" value="1"/>
</dbReference>
<sequence>MKKILLIIGLIGSLSFAGQNVIEIRGGYDLSSTTSFDKDIYSEYDLDKFVENGFHFGVEYRREILTNFQIGAGLEYRKSDMDQPGNRRVYSENIDYSYDSDSLNSIPVYITARYNFRNFTSITPYVKANLGYSINSGDTNVKLNNMYSGKLVEEYNSKMKDKIYYGIGVGIEYKNFLVDLTYDITQSEAEEKIYNYEDKEGFNNDYDFDIKKLTLSFGYQFNF</sequence>
<organism evidence="3 4">
    <name type="scientific">Sebaldella termitidis (strain ATCC 33386 / NCTC 11300)</name>
    <dbReference type="NCBI Taxonomy" id="526218"/>
    <lineage>
        <taxon>Bacteria</taxon>
        <taxon>Fusobacteriati</taxon>
        <taxon>Fusobacteriota</taxon>
        <taxon>Fusobacteriia</taxon>
        <taxon>Fusobacteriales</taxon>
        <taxon>Leptotrichiaceae</taxon>
        <taxon>Sebaldella</taxon>
    </lineage>
</organism>
<evidence type="ECO:0000313" key="3">
    <source>
        <dbReference type="EMBL" id="ACZ11014.1"/>
    </source>
</evidence>
<keyword evidence="4" id="KW-1185">Reference proteome</keyword>
<proteinExistence type="predicted"/>
<reference evidence="3 4" key="1">
    <citation type="journal article" date="2010" name="Stand. Genomic Sci.">
        <title>Complete genome sequence of Sebaldella termitidis type strain (NCTC 11300).</title>
        <authorList>
            <person name="Harmon-Smith M."/>
            <person name="Celia L."/>
            <person name="Chertkov O."/>
            <person name="Lapidus A."/>
            <person name="Copeland A."/>
            <person name="Glavina Del Rio T."/>
            <person name="Nolan M."/>
            <person name="Lucas S."/>
            <person name="Tice H."/>
            <person name="Cheng J.F."/>
            <person name="Han C."/>
            <person name="Detter J.C."/>
            <person name="Bruce D."/>
            <person name="Goodwin L."/>
            <person name="Pitluck S."/>
            <person name="Pati A."/>
            <person name="Liolios K."/>
            <person name="Ivanova N."/>
            <person name="Mavromatis K."/>
            <person name="Mikhailova N."/>
            <person name="Chen A."/>
            <person name="Palaniappan K."/>
            <person name="Land M."/>
            <person name="Hauser L."/>
            <person name="Chang Y.J."/>
            <person name="Jeffries C.D."/>
            <person name="Brettin T."/>
            <person name="Goker M."/>
            <person name="Beck B."/>
            <person name="Bristow J."/>
            <person name="Eisen J.A."/>
            <person name="Markowitz V."/>
            <person name="Hugenholtz P."/>
            <person name="Kyrpides N.C."/>
            <person name="Klenk H.P."/>
            <person name="Chen F."/>
        </authorList>
    </citation>
    <scope>NUCLEOTIDE SEQUENCE [LARGE SCALE GENOMIC DNA]</scope>
    <source>
        <strain evidence="4">ATCC 33386 / NCTC 11300</strain>
        <plasmid evidence="4">Plasmid pSTERM01</plasmid>
    </source>
</reference>
<dbReference type="Pfam" id="PF13505">
    <property type="entry name" value="OMP_b-brl"/>
    <property type="match status" value="1"/>
</dbReference>
<evidence type="ECO:0000259" key="2">
    <source>
        <dbReference type="Pfam" id="PF13505"/>
    </source>
</evidence>
<name>D1AS27_SEBTE</name>
<dbReference type="HOGENOM" id="CLU_092722_1_0_0"/>
<geneLocation type="plasmid" evidence="3 4">
    <name>pSTERM01</name>
</geneLocation>
<accession>D1AS27</accession>
<evidence type="ECO:0000256" key="1">
    <source>
        <dbReference type="ARBA" id="ARBA00022729"/>
    </source>
</evidence>
<dbReference type="Proteomes" id="UP000000845">
    <property type="component" value="Plasmid pSTERM01"/>
</dbReference>
<keyword evidence="1" id="KW-0732">Signal</keyword>